<keyword evidence="4" id="KW-1185">Reference proteome</keyword>
<keyword evidence="2" id="KW-0812">Transmembrane</keyword>
<reference evidence="3 4" key="1">
    <citation type="submission" date="2024-01" db="EMBL/GenBank/DDBJ databases">
        <title>Comparative genomics of Cryptococcus and Kwoniella reveals pathogenesis evolution and contrasting modes of karyotype evolution via chromosome fusion or intercentromeric recombination.</title>
        <authorList>
            <person name="Coelho M.A."/>
            <person name="David-Palma M."/>
            <person name="Shea T."/>
            <person name="Bowers K."/>
            <person name="McGinley-Smith S."/>
            <person name="Mohammad A.W."/>
            <person name="Gnirke A."/>
            <person name="Yurkov A.M."/>
            <person name="Nowrousian M."/>
            <person name="Sun S."/>
            <person name="Cuomo C.A."/>
            <person name="Heitman J."/>
        </authorList>
    </citation>
    <scope>NUCLEOTIDE SEQUENCE [LARGE SCALE GENOMIC DNA]</scope>
    <source>
        <strain evidence="3">CBS 11374</strain>
    </source>
</reference>
<accession>A0ABZ1CSQ4</accession>
<gene>
    <name evidence="3" type="ORF">IL334_001326</name>
</gene>
<protein>
    <recommendedName>
        <fullName evidence="5">LITAF domain-containing protein</fullName>
    </recommendedName>
</protein>
<feature type="region of interest" description="Disordered" evidence="1">
    <location>
        <begin position="29"/>
        <end position="94"/>
    </location>
</feature>
<name>A0ABZ1CSQ4_9TREE</name>
<dbReference type="GeneID" id="87953457"/>
<evidence type="ECO:0000313" key="4">
    <source>
        <dbReference type="Proteomes" id="UP001329825"/>
    </source>
</evidence>
<feature type="compositionally biased region" description="Low complexity" evidence="1">
    <location>
        <begin position="65"/>
        <end position="75"/>
    </location>
</feature>
<proteinExistence type="predicted"/>
<keyword evidence="2" id="KW-1133">Transmembrane helix</keyword>
<dbReference type="Proteomes" id="UP001329825">
    <property type="component" value="Chromosome 1"/>
</dbReference>
<feature type="compositionally biased region" description="Pro residues" evidence="1">
    <location>
        <begin position="76"/>
        <end position="86"/>
    </location>
</feature>
<organism evidence="3 4">
    <name type="scientific">Kwoniella shivajii</name>
    <dbReference type="NCBI Taxonomy" id="564305"/>
    <lineage>
        <taxon>Eukaryota</taxon>
        <taxon>Fungi</taxon>
        <taxon>Dikarya</taxon>
        <taxon>Basidiomycota</taxon>
        <taxon>Agaricomycotina</taxon>
        <taxon>Tremellomycetes</taxon>
        <taxon>Tremellales</taxon>
        <taxon>Cryptococcaceae</taxon>
        <taxon>Kwoniella</taxon>
    </lineage>
</organism>
<sequence>MYFFPPTMYPDGSFSSHLAVHPPPHPCSGGLPFSGQASIHPDNPSQSYHPVYSPPRAESSLESRPVSAPISASAPAPGPPPAPAPAPASDVIPISHSHQQGLPLLIPNAREGSEREGQGEIPYSYIASHSPPRYLSSSPPIYKALPSPSEGTLLLAPPPNFYASTCPLTHAHAHSHSHSHSHSLSELPTHSCPHCFTLHHHQSDTRLNELVGNGNDWVITLLILLNFLVWGAVGYGYWCEYTQGTRWDGLGDIGRIGWWRFCDSEECHWAFVDY</sequence>
<evidence type="ECO:0000256" key="2">
    <source>
        <dbReference type="SAM" id="Phobius"/>
    </source>
</evidence>
<feature type="transmembrane region" description="Helical" evidence="2">
    <location>
        <begin position="217"/>
        <end position="238"/>
    </location>
</feature>
<dbReference type="EMBL" id="CP141881">
    <property type="protein sequence ID" value="WRT64394.1"/>
    <property type="molecule type" value="Genomic_DNA"/>
</dbReference>
<evidence type="ECO:0008006" key="5">
    <source>
        <dbReference type="Google" id="ProtNLM"/>
    </source>
</evidence>
<evidence type="ECO:0000256" key="1">
    <source>
        <dbReference type="SAM" id="MobiDB-lite"/>
    </source>
</evidence>
<dbReference type="RefSeq" id="XP_062789134.1">
    <property type="nucleotide sequence ID" value="XM_062933083.1"/>
</dbReference>
<keyword evidence="2" id="KW-0472">Membrane</keyword>
<evidence type="ECO:0000313" key="3">
    <source>
        <dbReference type="EMBL" id="WRT64394.1"/>
    </source>
</evidence>